<dbReference type="Gene3D" id="3.30.420.10">
    <property type="entry name" value="Ribonuclease H-like superfamily/Ribonuclease H"/>
    <property type="match status" value="1"/>
</dbReference>
<proteinExistence type="predicted"/>
<dbReference type="PANTHER" id="PTHR47074:SF73">
    <property type="entry name" value="OS04G0448401 PROTEIN"/>
    <property type="match status" value="1"/>
</dbReference>
<dbReference type="InterPro" id="IPR052929">
    <property type="entry name" value="RNase_H-like_EbsB-rel"/>
</dbReference>
<dbReference type="CDD" id="cd06222">
    <property type="entry name" value="RNase_H_like"/>
    <property type="match status" value="1"/>
</dbReference>
<dbReference type="SUPFAM" id="SSF53098">
    <property type="entry name" value="Ribonuclease H-like"/>
    <property type="match status" value="1"/>
</dbReference>
<sequence>MSSKKEERPQSHWTPPPRGFLKLNVDGALSVETNKGGIGGLLRDEDGIQLLCFSEAVDLGPPTFTELEAVHRGIRLFLTSEWCLNFRLIIESNCRTVVDWLNGVVNPPLLFRDEILATMTLIHNKGWYVRWILRGCNTAADELAKEGI</sequence>
<evidence type="ECO:0000313" key="3">
    <source>
        <dbReference type="Proteomes" id="UP001165190"/>
    </source>
</evidence>
<feature type="domain" description="RNase H type-1" evidence="1">
    <location>
        <begin position="24"/>
        <end position="146"/>
    </location>
</feature>
<name>A0A9W7HI65_HIBTR</name>
<dbReference type="InterPro" id="IPR012337">
    <property type="entry name" value="RNaseH-like_sf"/>
</dbReference>
<dbReference type="AlphaFoldDB" id="A0A9W7HI65"/>
<accession>A0A9W7HI65</accession>
<dbReference type="InterPro" id="IPR002156">
    <property type="entry name" value="RNaseH_domain"/>
</dbReference>
<dbReference type="Proteomes" id="UP001165190">
    <property type="component" value="Unassembled WGS sequence"/>
</dbReference>
<gene>
    <name evidence="2" type="ORF">HRI_001456700</name>
</gene>
<dbReference type="PANTHER" id="PTHR47074">
    <property type="entry name" value="BNAC02G40300D PROTEIN"/>
    <property type="match status" value="1"/>
</dbReference>
<evidence type="ECO:0000313" key="2">
    <source>
        <dbReference type="EMBL" id="GMI77874.1"/>
    </source>
</evidence>
<dbReference type="InterPro" id="IPR044730">
    <property type="entry name" value="RNase_H-like_dom_plant"/>
</dbReference>
<organism evidence="2 3">
    <name type="scientific">Hibiscus trionum</name>
    <name type="common">Flower of an hour</name>
    <dbReference type="NCBI Taxonomy" id="183268"/>
    <lineage>
        <taxon>Eukaryota</taxon>
        <taxon>Viridiplantae</taxon>
        <taxon>Streptophyta</taxon>
        <taxon>Embryophyta</taxon>
        <taxon>Tracheophyta</taxon>
        <taxon>Spermatophyta</taxon>
        <taxon>Magnoliopsida</taxon>
        <taxon>eudicotyledons</taxon>
        <taxon>Gunneridae</taxon>
        <taxon>Pentapetalae</taxon>
        <taxon>rosids</taxon>
        <taxon>malvids</taxon>
        <taxon>Malvales</taxon>
        <taxon>Malvaceae</taxon>
        <taxon>Malvoideae</taxon>
        <taxon>Hibiscus</taxon>
    </lineage>
</organism>
<dbReference type="OrthoDB" id="997707at2759"/>
<dbReference type="EMBL" id="BSYR01000014">
    <property type="protein sequence ID" value="GMI77874.1"/>
    <property type="molecule type" value="Genomic_DNA"/>
</dbReference>
<reference evidence="2" key="1">
    <citation type="submission" date="2023-05" db="EMBL/GenBank/DDBJ databases">
        <title>Genome and transcriptome analyses reveal genes involved in the formation of fine ridges on petal epidermal cells in Hibiscus trionum.</title>
        <authorList>
            <person name="Koshimizu S."/>
            <person name="Masuda S."/>
            <person name="Ishii T."/>
            <person name="Shirasu K."/>
            <person name="Hoshino A."/>
            <person name="Arita M."/>
        </authorList>
    </citation>
    <scope>NUCLEOTIDE SEQUENCE</scope>
    <source>
        <strain evidence="2">Hamamatsu line</strain>
    </source>
</reference>
<comment type="caution">
    <text evidence="2">The sequence shown here is derived from an EMBL/GenBank/DDBJ whole genome shotgun (WGS) entry which is preliminary data.</text>
</comment>
<keyword evidence="3" id="KW-1185">Reference proteome</keyword>
<evidence type="ECO:0000259" key="1">
    <source>
        <dbReference type="Pfam" id="PF13456"/>
    </source>
</evidence>
<dbReference type="Pfam" id="PF13456">
    <property type="entry name" value="RVT_3"/>
    <property type="match status" value="1"/>
</dbReference>
<dbReference type="GO" id="GO:0003676">
    <property type="term" value="F:nucleic acid binding"/>
    <property type="evidence" value="ECO:0007669"/>
    <property type="project" value="InterPro"/>
</dbReference>
<dbReference type="InterPro" id="IPR036397">
    <property type="entry name" value="RNaseH_sf"/>
</dbReference>
<protein>
    <recommendedName>
        <fullName evidence="1">RNase H type-1 domain-containing protein</fullName>
    </recommendedName>
</protein>
<dbReference type="GO" id="GO:0004523">
    <property type="term" value="F:RNA-DNA hybrid ribonuclease activity"/>
    <property type="evidence" value="ECO:0007669"/>
    <property type="project" value="InterPro"/>
</dbReference>